<feature type="region of interest" description="Disordered" evidence="1">
    <location>
        <begin position="91"/>
        <end position="145"/>
    </location>
</feature>
<dbReference type="InterPro" id="IPR006912">
    <property type="entry name" value="Harbinger_derived_prot"/>
</dbReference>
<dbReference type="Pfam" id="PF04827">
    <property type="entry name" value="Plant_tran"/>
    <property type="match status" value="1"/>
</dbReference>
<gene>
    <name evidence="2" type="ORF">Tci_026343</name>
</gene>
<feature type="compositionally biased region" description="Polar residues" evidence="1">
    <location>
        <begin position="91"/>
        <end position="106"/>
    </location>
</feature>
<dbReference type="EMBL" id="BKCJ010003320">
    <property type="protein sequence ID" value="GEU54365.1"/>
    <property type="molecule type" value="Genomic_DNA"/>
</dbReference>
<feature type="compositionally biased region" description="Basic residues" evidence="1">
    <location>
        <begin position="127"/>
        <end position="136"/>
    </location>
</feature>
<name>A0A6L2L2B3_TANCI</name>
<dbReference type="AlphaFoldDB" id="A0A6L2L2B3"/>
<sequence>MLRSLDCTDWEWFGCPHTSKAQYVRRDHCPNLFILLETVASQDLWIWHAFFSVVGSDNNINVLYQSPLFNNLKTGRAPKIPFVANSGTDTIKTGQNLSKTGQNQAQNRKRGKVNSHKSTEKSNPTKSKPRSQKVNKKKEEGPRLSLSKVLYKDRPRWENDPGKLGAALDSLRAALAVLISEASQKRQHDMNEPALSCSSVEPPYGSSIIISCLTCEVMFCGSSAIVSRAKYARGYAIHQYRHINFLLSPRRFSIKANFALLLNHVVLLSLLIVIDSHLDIKSDHKPGSAGRTSITLDYVHAGGRVHCELWYSSYPSLKALPLP</sequence>
<protein>
    <submittedName>
        <fullName evidence="2">Uncharacterized protein</fullName>
    </submittedName>
</protein>
<evidence type="ECO:0000313" key="2">
    <source>
        <dbReference type="EMBL" id="GEU54365.1"/>
    </source>
</evidence>
<comment type="caution">
    <text evidence="2">The sequence shown here is derived from an EMBL/GenBank/DDBJ whole genome shotgun (WGS) entry which is preliminary data.</text>
</comment>
<proteinExistence type="predicted"/>
<organism evidence="2">
    <name type="scientific">Tanacetum cinerariifolium</name>
    <name type="common">Dalmatian daisy</name>
    <name type="synonym">Chrysanthemum cinerariifolium</name>
    <dbReference type="NCBI Taxonomy" id="118510"/>
    <lineage>
        <taxon>Eukaryota</taxon>
        <taxon>Viridiplantae</taxon>
        <taxon>Streptophyta</taxon>
        <taxon>Embryophyta</taxon>
        <taxon>Tracheophyta</taxon>
        <taxon>Spermatophyta</taxon>
        <taxon>Magnoliopsida</taxon>
        <taxon>eudicotyledons</taxon>
        <taxon>Gunneridae</taxon>
        <taxon>Pentapetalae</taxon>
        <taxon>asterids</taxon>
        <taxon>campanulids</taxon>
        <taxon>Asterales</taxon>
        <taxon>Asteraceae</taxon>
        <taxon>Asteroideae</taxon>
        <taxon>Anthemideae</taxon>
        <taxon>Anthemidinae</taxon>
        <taxon>Tanacetum</taxon>
    </lineage>
</organism>
<evidence type="ECO:0000256" key="1">
    <source>
        <dbReference type="SAM" id="MobiDB-lite"/>
    </source>
</evidence>
<reference evidence="2" key="1">
    <citation type="journal article" date="2019" name="Sci. Rep.">
        <title>Draft genome of Tanacetum cinerariifolium, the natural source of mosquito coil.</title>
        <authorList>
            <person name="Yamashiro T."/>
            <person name="Shiraishi A."/>
            <person name="Satake H."/>
            <person name="Nakayama K."/>
        </authorList>
    </citation>
    <scope>NUCLEOTIDE SEQUENCE</scope>
</reference>
<accession>A0A6L2L2B3</accession>